<evidence type="ECO:0000313" key="4">
    <source>
        <dbReference type="EMBL" id="SFR40672.1"/>
    </source>
</evidence>
<dbReference type="SUPFAM" id="SSF52540">
    <property type="entry name" value="P-loop containing nucleoside triphosphate hydrolases"/>
    <property type="match status" value="1"/>
</dbReference>
<keyword evidence="5" id="KW-1185">Reference proteome</keyword>
<sequence length="321" mass="36785">MSLPWLREPWRQLVADYNNQRFGHAHCLPNRIGLGAPTYTETLVKFLLCIEPSQQACGKCKSCLLMAAGTHPDYYEVASEDNRAIGVDKIRELTQQLQQTASQHGSKVAWIKDAQRMTTEAANALLKTLEEPSANTYLILSPERTSDLLPTLRSRMRLHTFSEPNQATTQSWLTQQLGRSLTEAERVRSQQFPGAPLTALAALKGNFADPADFVTELASATIQNRPWPQPKKDDVQQWLEASLAWLQELIRIRQRVAQQRLHYPQLTQVAEQWLQREQISVTRLNGWLALCYNLRKITREQSGLNLPLLLQQQWLQWKQRP</sequence>
<dbReference type="GO" id="GO:0009360">
    <property type="term" value="C:DNA polymerase III complex"/>
    <property type="evidence" value="ECO:0007669"/>
    <property type="project" value="TreeGrafter"/>
</dbReference>
<reference evidence="5" key="1">
    <citation type="submission" date="2016-10" db="EMBL/GenBank/DDBJ databases">
        <authorList>
            <person name="Varghese N."/>
            <person name="Submissions S."/>
        </authorList>
    </citation>
    <scope>NUCLEOTIDE SEQUENCE [LARGE SCALE GENOMIC DNA]</scope>
    <source>
        <strain evidence="5">CGMCC 1.7285</strain>
    </source>
</reference>
<evidence type="ECO:0000256" key="1">
    <source>
        <dbReference type="ARBA" id="ARBA00012417"/>
    </source>
</evidence>
<dbReference type="Proteomes" id="UP000199424">
    <property type="component" value="Unassembled WGS sequence"/>
</dbReference>
<protein>
    <recommendedName>
        <fullName evidence="1">DNA-directed DNA polymerase</fullName>
        <ecNumber evidence="1">2.7.7.7</ecNumber>
    </recommendedName>
</protein>
<organism evidence="4 5">
    <name type="scientific">Pseudidiomarina maritima</name>
    <dbReference type="NCBI Taxonomy" id="519453"/>
    <lineage>
        <taxon>Bacteria</taxon>
        <taxon>Pseudomonadati</taxon>
        <taxon>Pseudomonadota</taxon>
        <taxon>Gammaproteobacteria</taxon>
        <taxon>Alteromonadales</taxon>
        <taxon>Idiomarinaceae</taxon>
        <taxon>Pseudidiomarina</taxon>
    </lineage>
</organism>
<dbReference type="RefSeq" id="WP_092855092.1">
    <property type="nucleotide sequence ID" value="NZ_FOYU01000001.1"/>
</dbReference>
<dbReference type="PANTHER" id="PTHR11669">
    <property type="entry name" value="REPLICATION FACTOR C / DNA POLYMERASE III GAMMA-TAU SUBUNIT"/>
    <property type="match status" value="1"/>
</dbReference>
<dbReference type="AlphaFoldDB" id="A0A1I6GEP7"/>
<dbReference type="Pfam" id="PF13177">
    <property type="entry name" value="DNA_pol3_delta2"/>
    <property type="match status" value="1"/>
</dbReference>
<evidence type="ECO:0000313" key="5">
    <source>
        <dbReference type="Proteomes" id="UP000199424"/>
    </source>
</evidence>
<keyword evidence="2" id="KW-0239">DNA-directed DNA polymerase</keyword>
<evidence type="ECO:0000256" key="3">
    <source>
        <dbReference type="ARBA" id="ARBA00049244"/>
    </source>
</evidence>
<dbReference type="EMBL" id="FOYU01000001">
    <property type="protein sequence ID" value="SFR40672.1"/>
    <property type="molecule type" value="Genomic_DNA"/>
</dbReference>
<dbReference type="InterPro" id="IPR050238">
    <property type="entry name" value="DNA_Rep/Repair_Clamp_Loader"/>
</dbReference>
<evidence type="ECO:0000256" key="2">
    <source>
        <dbReference type="ARBA" id="ARBA00022932"/>
    </source>
</evidence>
<keyword evidence="2" id="KW-0548">Nucleotidyltransferase</keyword>
<gene>
    <name evidence="4" type="ORF">SAMN04488070_0587</name>
</gene>
<dbReference type="EC" id="2.7.7.7" evidence="1"/>
<dbReference type="GO" id="GO:0006261">
    <property type="term" value="P:DNA-templated DNA replication"/>
    <property type="evidence" value="ECO:0007669"/>
    <property type="project" value="TreeGrafter"/>
</dbReference>
<dbReference type="InterPro" id="IPR027417">
    <property type="entry name" value="P-loop_NTPase"/>
</dbReference>
<proteinExistence type="predicted"/>
<name>A0A1I6GEP7_9GAMM</name>
<keyword evidence="2" id="KW-0808">Transferase</keyword>
<accession>A0A1I6GEP7</accession>
<comment type="catalytic activity">
    <reaction evidence="3">
        <text>DNA(n) + a 2'-deoxyribonucleoside 5'-triphosphate = DNA(n+1) + diphosphate</text>
        <dbReference type="Rhea" id="RHEA:22508"/>
        <dbReference type="Rhea" id="RHEA-COMP:17339"/>
        <dbReference type="Rhea" id="RHEA-COMP:17340"/>
        <dbReference type="ChEBI" id="CHEBI:33019"/>
        <dbReference type="ChEBI" id="CHEBI:61560"/>
        <dbReference type="ChEBI" id="CHEBI:173112"/>
        <dbReference type="EC" id="2.7.7.7"/>
    </reaction>
</comment>
<dbReference type="GO" id="GO:0003887">
    <property type="term" value="F:DNA-directed DNA polymerase activity"/>
    <property type="evidence" value="ECO:0007669"/>
    <property type="project" value="UniProtKB-KW"/>
</dbReference>
<dbReference type="PANTHER" id="PTHR11669:SF8">
    <property type="entry name" value="DNA POLYMERASE III SUBUNIT DELTA"/>
    <property type="match status" value="1"/>
</dbReference>
<dbReference type="Gene3D" id="3.40.50.300">
    <property type="entry name" value="P-loop containing nucleotide triphosphate hydrolases"/>
    <property type="match status" value="1"/>
</dbReference>